<evidence type="ECO:0000256" key="9">
    <source>
        <dbReference type="ARBA" id="ARBA00023242"/>
    </source>
</evidence>
<keyword evidence="6 10" id="KW-0949">S-adenosyl-L-methionine</keyword>
<dbReference type="AlphaFoldDB" id="A0A9N8HWR5"/>
<feature type="region of interest" description="Disordered" evidence="12">
    <location>
        <begin position="1"/>
        <end position="24"/>
    </location>
</feature>
<dbReference type="PANTHER" id="PTHR22808:SF1">
    <property type="entry name" value="RNA CYTOSINE-C(5)-METHYLTRANSFERASE NSUN2-RELATED"/>
    <property type="match status" value="1"/>
</dbReference>
<evidence type="ECO:0000259" key="13">
    <source>
        <dbReference type="PROSITE" id="PS51686"/>
    </source>
</evidence>
<dbReference type="Pfam" id="PF01189">
    <property type="entry name" value="Methyltr_RsmB-F"/>
    <property type="match status" value="1"/>
</dbReference>
<feature type="region of interest" description="Disordered" evidence="12">
    <location>
        <begin position="399"/>
        <end position="504"/>
    </location>
</feature>
<dbReference type="GO" id="GO:0016428">
    <property type="term" value="F:tRNA (cytidine-5-)-methyltransferase activity"/>
    <property type="evidence" value="ECO:0007669"/>
    <property type="project" value="InterPro"/>
</dbReference>
<dbReference type="Gene3D" id="3.40.50.150">
    <property type="entry name" value="Vaccinia Virus protein VP39"/>
    <property type="match status" value="2"/>
</dbReference>
<keyword evidence="15" id="KW-1185">Reference proteome</keyword>
<dbReference type="InterPro" id="IPR023270">
    <property type="entry name" value="RCMT_NCL1"/>
</dbReference>
<dbReference type="InterPro" id="IPR049560">
    <property type="entry name" value="MeTrfase_RsmB-F_NOP2_cat"/>
</dbReference>
<comment type="caution">
    <text evidence="10">Lacks conserved residue(s) required for the propagation of feature annotation.</text>
</comment>
<proteinExistence type="inferred from homology"/>
<protein>
    <submittedName>
        <fullName evidence="14">Multisite-specific tRNA:(Cytosine-C(5))-methyltransferase trm4a</fullName>
    </submittedName>
</protein>
<sequence length="874" mass="98135">MGGKKGKTKFRNKKKMREERQAAKEPYRGDFNLVTVTQGNCKMEAYYALQGIHHQYFNDKGDLVECQSPEEIDAERLRWRTSIGKILPASFRTAFDVSESLKERLEKELQEIIEECEKERANKEKQAEENGEENKEAYQESFYVDSSNNTSETRTIIHRIPFLPHAYQLGVDRKIIRKDPQMGKLFEWMKRQTAAGFITRQETVSMVPPVVLSPQPNDSVLDMCAAPGSKTCQILEKLSPEGSMIANDASYQRAYMLVTQLRRIMHNNPAVLITSCEAQFFPQQSLSFDRILADVPCSGDGTSRKNIGIWKNWNQLGALALHSLQLDIAWKGVALLKVGGYMCYSTCSHNPIENEAVVSELLRRSKGSLELVDAPLAGFKVRPGMKTWKVLAEEKSMKQIKNEHKKNNAKMKQKRAEWEEKEKKAAGDNPKQGEEEEEKAQQKDADPPTNATTENEETADMDTQEEKAAKADEDVAAKAEQESTNKVETKPSSKPRFEPPASWDDETLIGLAEKAGLKHFKSIDEVPKNLAKRIKPTCFPPTEEEAQQFHLEKCMRCLSQDNDTGGFFVALLKKVAPVSRREARGKHLLEPKDDASEQGPELKRAKLDSDDVADEAVAAEGKGAGGAEGDKGNAVEGTAGEAEGPEDIAGATEMSTKLKREVKANRLDDKQGGKHKDLGRDDFIPVDEAAFGPLIEFYGFDDNFPKDQMMTRACGGGKVLHYIRKSVKENYIDQGIQKRITIIGSGVKAFVRNTNMTSDSMYRVSQEGVQFLLPYMTKRKVVVSLDDFKLCMTGEGNIMVKISDFSEEFSTVLTELPIGPFVVLLKGYETDYARKLLMVMWRCRGTNVNCLVSKVDLEAMRTKLRDVKKEQEPS</sequence>
<dbReference type="GO" id="GO:0000049">
    <property type="term" value="F:tRNA binding"/>
    <property type="evidence" value="ECO:0007669"/>
    <property type="project" value="UniProtKB-KW"/>
</dbReference>
<feature type="coiled-coil region" evidence="11">
    <location>
        <begin position="95"/>
        <end position="140"/>
    </location>
</feature>
<dbReference type="OrthoDB" id="6093671at2759"/>
<comment type="subcellular location">
    <subcellularLocation>
        <location evidence="1">Nucleus</location>
    </subcellularLocation>
</comment>
<evidence type="ECO:0000256" key="6">
    <source>
        <dbReference type="ARBA" id="ARBA00022691"/>
    </source>
</evidence>
<keyword evidence="8 10" id="KW-0694">RNA-binding</keyword>
<evidence type="ECO:0000313" key="15">
    <source>
        <dbReference type="Proteomes" id="UP001153069"/>
    </source>
</evidence>
<dbReference type="GO" id="GO:0030488">
    <property type="term" value="P:tRNA methylation"/>
    <property type="evidence" value="ECO:0007669"/>
    <property type="project" value="UniProtKB-ARBA"/>
</dbReference>
<keyword evidence="9" id="KW-0539">Nucleus</keyword>
<keyword evidence="3" id="KW-0820">tRNA-binding</keyword>
<name>A0A9N8HWR5_9STRA</name>
<dbReference type="InterPro" id="IPR029063">
    <property type="entry name" value="SAM-dependent_MTases_sf"/>
</dbReference>
<evidence type="ECO:0000256" key="5">
    <source>
        <dbReference type="ARBA" id="ARBA00022679"/>
    </source>
</evidence>
<evidence type="ECO:0000256" key="1">
    <source>
        <dbReference type="ARBA" id="ARBA00004123"/>
    </source>
</evidence>
<feature type="binding site" evidence="10">
    <location>
        <position position="294"/>
    </location>
    <ligand>
        <name>S-adenosyl-L-methionine</name>
        <dbReference type="ChEBI" id="CHEBI:59789"/>
    </ligand>
</feature>
<feature type="region of interest" description="Disordered" evidence="12">
    <location>
        <begin position="580"/>
        <end position="653"/>
    </location>
</feature>
<dbReference type="GO" id="GO:0005634">
    <property type="term" value="C:nucleus"/>
    <property type="evidence" value="ECO:0007669"/>
    <property type="project" value="UniProtKB-SubCell"/>
</dbReference>
<keyword evidence="7" id="KW-0819">tRNA processing</keyword>
<feature type="domain" description="SAM-dependent MTase RsmB/NOP-type" evidence="13">
    <location>
        <begin position="130"/>
        <end position="399"/>
    </location>
</feature>
<dbReference type="InterPro" id="IPR018314">
    <property type="entry name" value="RsmB/NOL1/NOP2-like_CS"/>
</dbReference>
<feature type="compositionally biased region" description="Basic and acidic residues" evidence="12">
    <location>
        <begin position="580"/>
        <end position="609"/>
    </location>
</feature>
<keyword evidence="11" id="KW-0175">Coiled coil</keyword>
<evidence type="ECO:0000313" key="14">
    <source>
        <dbReference type="EMBL" id="CAB9527590.1"/>
    </source>
</evidence>
<evidence type="ECO:0000256" key="10">
    <source>
        <dbReference type="PROSITE-ProRule" id="PRU01023"/>
    </source>
</evidence>
<comment type="caution">
    <text evidence="14">The sequence shown here is derived from an EMBL/GenBank/DDBJ whole genome shotgun (WGS) entry which is preliminary data.</text>
</comment>
<keyword evidence="5 10" id="KW-0808">Transferase</keyword>
<organism evidence="14 15">
    <name type="scientific">Seminavis robusta</name>
    <dbReference type="NCBI Taxonomy" id="568900"/>
    <lineage>
        <taxon>Eukaryota</taxon>
        <taxon>Sar</taxon>
        <taxon>Stramenopiles</taxon>
        <taxon>Ochrophyta</taxon>
        <taxon>Bacillariophyta</taxon>
        <taxon>Bacillariophyceae</taxon>
        <taxon>Bacillariophycidae</taxon>
        <taxon>Naviculales</taxon>
        <taxon>Naviculaceae</taxon>
        <taxon>Seminavis</taxon>
    </lineage>
</organism>
<dbReference type="EMBL" id="CAICTM010002020">
    <property type="protein sequence ID" value="CAB9527590.1"/>
    <property type="molecule type" value="Genomic_DNA"/>
</dbReference>
<evidence type="ECO:0000256" key="12">
    <source>
        <dbReference type="SAM" id="MobiDB-lite"/>
    </source>
</evidence>
<keyword evidence="4 10" id="KW-0489">Methyltransferase</keyword>
<dbReference type="InterPro" id="IPR023267">
    <property type="entry name" value="RCMT"/>
</dbReference>
<dbReference type="PANTHER" id="PTHR22808">
    <property type="entry name" value="NCL1 YEAST -RELATED NOL1/NOP2/FMU SUN DOMAIN-CONTAINING"/>
    <property type="match status" value="1"/>
</dbReference>
<evidence type="ECO:0000256" key="8">
    <source>
        <dbReference type="ARBA" id="ARBA00022884"/>
    </source>
</evidence>
<reference evidence="14" key="1">
    <citation type="submission" date="2020-06" db="EMBL/GenBank/DDBJ databases">
        <authorList>
            <consortium name="Plant Systems Biology data submission"/>
        </authorList>
    </citation>
    <scope>NUCLEOTIDE SEQUENCE</scope>
    <source>
        <strain evidence="14">D6</strain>
    </source>
</reference>
<gene>
    <name evidence="14" type="ORF">SEMRO_2022_G311530.1</name>
</gene>
<dbReference type="Proteomes" id="UP001153069">
    <property type="component" value="Unassembled WGS sequence"/>
</dbReference>
<feature type="binding site" evidence="10">
    <location>
        <position position="248"/>
    </location>
    <ligand>
        <name>S-adenosyl-L-methionine</name>
        <dbReference type="ChEBI" id="CHEBI:59789"/>
    </ligand>
</feature>
<dbReference type="PROSITE" id="PS01153">
    <property type="entry name" value="NOL1_NOP2_SUN"/>
    <property type="match status" value="1"/>
</dbReference>
<dbReference type="PRINTS" id="PR02008">
    <property type="entry name" value="RCMTFAMILY"/>
</dbReference>
<evidence type="ECO:0000256" key="3">
    <source>
        <dbReference type="ARBA" id="ARBA00022555"/>
    </source>
</evidence>
<feature type="compositionally biased region" description="Basic and acidic residues" evidence="12">
    <location>
        <begin position="414"/>
        <end position="426"/>
    </location>
</feature>
<dbReference type="SUPFAM" id="SSF53335">
    <property type="entry name" value="S-adenosyl-L-methionine-dependent methyltransferases"/>
    <property type="match status" value="1"/>
</dbReference>
<comment type="similarity">
    <text evidence="2 10">Belongs to the class I-like SAM-binding methyltransferase superfamily. RsmB/NOP family.</text>
</comment>
<evidence type="ECO:0000256" key="7">
    <source>
        <dbReference type="ARBA" id="ARBA00022694"/>
    </source>
</evidence>
<dbReference type="InterPro" id="IPR057285">
    <property type="entry name" value="Pre-PUA_NSUN2"/>
</dbReference>
<feature type="compositionally biased region" description="Basic and acidic residues" evidence="12">
    <location>
        <begin position="464"/>
        <end position="497"/>
    </location>
</feature>
<evidence type="ECO:0000256" key="4">
    <source>
        <dbReference type="ARBA" id="ARBA00022603"/>
    </source>
</evidence>
<feature type="compositionally biased region" description="Basic residues" evidence="12">
    <location>
        <begin position="1"/>
        <end position="15"/>
    </location>
</feature>
<evidence type="ECO:0000256" key="2">
    <source>
        <dbReference type="ARBA" id="ARBA00007494"/>
    </source>
</evidence>
<accession>A0A9N8HWR5</accession>
<feature type="compositionally biased region" description="Acidic residues" evidence="12">
    <location>
        <begin position="454"/>
        <end position="463"/>
    </location>
</feature>
<feature type="binding site" evidence="10">
    <location>
        <begin position="224"/>
        <end position="230"/>
    </location>
    <ligand>
        <name>S-adenosyl-L-methionine</name>
        <dbReference type="ChEBI" id="CHEBI:59789"/>
    </ligand>
</feature>
<dbReference type="Pfam" id="PF25376">
    <property type="entry name" value="Pre-PUA_NSUN2"/>
    <property type="match status" value="1"/>
</dbReference>
<feature type="active site" description="Nucleophile" evidence="10">
    <location>
        <position position="347"/>
    </location>
</feature>
<dbReference type="PRINTS" id="PR02011">
    <property type="entry name" value="RCMTNCL1"/>
</dbReference>
<dbReference type="InterPro" id="IPR001678">
    <property type="entry name" value="MeTrfase_RsmB-F_NOP2_dom"/>
</dbReference>
<evidence type="ECO:0000256" key="11">
    <source>
        <dbReference type="SAM" id="Coils"/>
    </source>
</evidence>
<dbReference type="PROSITE" id="PS51686">
    <property type="entry name" value="SAM_MT_RSMB_NOP"/>
    <property type="match status" value="1"/>
</dbReference>